<dbReference type="Proteomes" id="UP000305202">
    <property type="component" value="Unassembled WGS sequence"/>
</dbReference>
<keyword evidence="3" id="KW-1185">Reference proteome</keyword>
<accession>A0ABY2SI62</accession>
<proteinExistence type="predicted"/>
<sequence>MKAITRAYPTTPVFTLPGLRLSIPALSGVFRRLEAWRRRRINRAILLQLNDDQLRDIGLNREDIRLGRNID</sequence>
<protein>
    <submittedName>
        <fullName evidence="2">DUF1127 domain-containing protein</fullName>
    </submittedName>
</protein>
<dbReference type="EMBL" id="SZPQ01000023">
    <property type="protein sequence ID" value="TKI05053.1"/>
    <property type="molecule type" value="Genomic_DNA"/>
</dbReference>
<comment type="caution">
    <text evidence="2">The sequence shown here is derived from an EMBL/GenBank/DDBJ whole genome shotgun (WGS) entry which is preliminary data.</text>
</comment>
<dbReference type="Pfam" id="PF06568">
    <property type="entry name" value="YjiS-like"/>
    <property type="match status" value="1"/>
</dbReference>
<reference evidence="2 3" key="1">
    <citation type="submission" date="2019-04" db="EMBL/GenBank/DDBJ databases">
        <authorList>
            <person name="Li M."/>
            <person name="Gao C."/>
        </authorList>
    </citation>
    <scope>NUCLEOTIDE SEQUENCE [LARGE SCALE GENOMIC DNA]</scope>
    <source>
        <strain evidence="2 3">BGMRC 2031</strain>
    </source>
</reference>
<dbReference type="InterPro" id="IPR009506">
    <property type="entry name" value="YjiS-like"/>
</dbReference>
<evidence type="ECO:0000259" key="1">
    <source>
        <dbReference type="Pfam" id="PF06568"/>
    </source>
</evidence>
<evidence type="ECO:0000313" key="2">
    <source>
        <dbReference type="EMBL" id="TKI05053.1"/>
    </source>
</evidence>
<gene>
    <name evidence="2" type="ORF">FCN80_15835</name>
</gene>
<organism evidence="2 3">
    <name type="scientific">Martelella alba</name>
    <dbReference type="NCBI Taxonomy" id="2590451"/>
    <lineage>
        <taxon>Bacteria</taxon>
        <taxon>Pseudomonadati</taxon>
        <taxon>Pseudomonadota</taxon>
        <taxon>Alphaproteobacteria</taxon>
        <taxon>Hyphomicrobiales</taxon>
        <taxon>Aurantimonadaceae</taxon>
        <taxon>Martelella</taxon>
    </lineage>
</organism>
<name>A0ABY2SI62_9HYPH</name>
<evidence type="ECO:0000313" key="3">
    <source>
        <dbReference type="Proteomes" id="UP000305202"/>
    </source>
</evidence>
<feature type="domain" description="YjiS-like" evidence="1">
    <location>
        <begin position="29"/>
        <end position="65"/>
    </location>
</feature>